<reference evidence="2" key="2">
    <citation type="submission" date="2022-01" db="EMBL/GenBank/DDBJ databases">
        <authorList>
            <person name="Yamashiro T."/>
            <person name="Shiraishi A."/>
            <person name="Satake H."/>
            <person name="Nakayama K."/>
        </authorList>
    </citation>
    <scope>NUCLEOTIDE SEQUENCE</scope>
</reference>
<keyword evidence="2" id="KW-0548">Nucleotidyltransferase</keyword>
<keyword evidence="2" id="KW-0808">Transferase</keyword>
<sequence length="342" mass="38360">MEVQLHCGLKQGDPLAPYLFILVMESLHLSVSRAIEAGFFSGIKIDPNLSISHLFYVDDAVFIGEWSEGNLQGIMQMLHCFSLVSDLKINLHKSQLLGVGVASDRIIDAAGSIGCSIMKAPFKYLGVMVGGNMSKINAWDETVAKVKSRLSKRKLNTLSIGGRFTLLKRLLALPRFIPCLYKGFRSLLMLSWNLFVAIFSMVPKESSCGYRCISAMFGNSMQPRFPFHFSNWMTIIPKVYALKNQGVDFLSHCKLRVGSSMRTLFWKDIWLGDTSFCMLFPWLYALDNSKDCTGLLLKLQGVLAHSFRRPVRGGVEADQLDNIMEMVQSKVFLILMIDGFGI</sequence>
<organism evidence="2 3">
    <name type="scientific">Tanacetum coccineum</name>
    <dbReference type="NCBI Taxonomy" id="301880"/>
    <lineage>
        <taxon>Eukaryota</taxon>
        <taxon>Viridiplantae</taxon>
        <taxon>Streptophyta</taxon>
        <taxon>Embryophyta</taxon>
        <taxon>Tracheophyta</taxon>
        <taxon>Spermatophyta</taxon>
        <taxon>Magnoliopsida</taxon>
        <taxon>eudicotyledons</taxon>
        <taxon>Gunneridae</taxon>
        <taxon>Pentapetalae</taxon>
        <taxon>asterids</taxon>
        <taxon>campanulids</taxon>
        <taxon>Asterales</taxon>
        <taxon>Asteraceae</taxon>
        <taxon>Asteroideae</taxon>
        <taxon>Anthemideae</taxon>
        <taxon>Anthemidinae</taxon>
        <taxon>Tanacetum</taxon>
    </lineage>
</organism>
<keyword evidence="3" id="KW-1185">Reference proteome</keyword>
<gene>
    <name evidence="2" type="ORF">Tco_0939199</name>
</gene>
<dbReference type="EMBL" id="BQNB010015378">
    <property type="protein sequence ID" value="GJT39334.1"/>
    <property type="molecule type" value="Genomic_DNA"/>
</dbReference>
<dbReference type="PANTHER" id="PTHR33116:SF78">
    <property type="entry name" value="OS12G0587133 PROTEIN"/>
    <property type="match status" value="1"/>
</dbReference>
<dbReference type="GO" id="GO:0003964">
    <property type="term" value="F:RNA-directed DNA polymerase activity"/>
    <property type="evidence" value="ECO:0007669"/>
    <property type="project" value="UniProtKB-KW"/>
</dbReference>
<dbReference type="InterPro" id="IPR000477">
    <property type="entry name" value="RT_dom"/>
</dbReference>
<dbReference type="PANTHER" id="PTHR33116">
    <property type="entry name" value="REVERSE TRANSCRIPTASE ZINC-BINDING DOMAIN-CONTAINING PROTEIN-RELATED-RELATED"/>
    <property type="match status" value="1"/>
</dbReference>
<feature type="domain" description="Reverse transcriptase" evidence="1">
    <location>
        <begin position="1"/>
        <end position="129"/>
    </location>
</feature>
<evidence type="ECO:0000259" key="1">
    <source>
        <dbReference type="PROSITE" id="PS50878"/>
    </source>
</evidence>
<accession>A0ABQ5DK46</accession>
<evidence type="ECO:0000313" key="2">
    <source>
        <dbReference type="EMBL" id="GJT39334.1"/>
    </source>
</evidence>
<evidence type="ECO:0000313" key="3">
    <source>
        <dbReference type="Proteomes" id="UP001151760"/>
    </source>
</evidence>
<proteinExistence type="predicted"/>
<reference evidence="2" key="1">
    <citation type="journal article" date="2022" name="Int. J. Mol. Sci.">
        <title>Draft Genome of Tanacetum Coccineum: Genomic Comparison of Closely Related Tanacetum-Family Plants.</title>
        <authorList>
            <person name="Yamashiro T."/>
            <person name="Shiraishi A."/>
            <person name="Nakayama K."/>
            <person name="Satake H."/>
        </authorList>
    </citation>
    <scope>NUCLEOTIDE SEQUENCE</scope>
</reference>
<comment type="caution">
    <text evidence="2">The sequence shown here is derived from an EMBL/GenBank/DDBJ whole genome shotgun (WGS) entry which is preliminary data.</text>
</comment>
<dbReference type="PROSITE" id="PS50878">
    <property type="entry name" value="RT_POL"/>
    <property type="match status" value="1"/>
</dbReference>
<name>A0ABQ5DK46_9ASTR</name>
<dbReference type="Proteomes" id="UP001151760">
    <property type="component" value="Unassembled WGS sequence"/>
</dbReference>
<keyword evidence="2" id="KW-0695">RNA-directed DNA polymerase</keyword>
<protein>
    <submittedName>
        <fullName evidence="2">RNA-directed DNA polymerase, eukaryota</fullName>
    </submittedName>
</protein>
<dbReference type="Pfam" id="PF00078">
    <property type="entry name" value="RVT_1"/>
    <property type="match status" value="1"/>
</dbReference>